<keyword evidence="3" id="KW-1185">Reference proteome</keyword>
<proteinExistence type="predicted"/>
<protein>
    <submittedName>
        <fullName evidence="2">Uncharacterized protein</fullName>
    </submittedName>
</protein>
<sequence>MAQRGQDHQTVAPLPTAIVYSTALAAGVVLIGSGQTSAPEALGYVAPLLVLYERLLHRR</sequence>
<name>A0A0F7FVQ6_9ACTN</name>
<gene>
    <name evidence="2" type="ORF">SXIM_25790</name>
</gene>
<keyword evidence="1" id="KW-0472">Membrane</keyword>
<organism evidence="2 3">
    <name type="scientific">Streptomyces xiamenensis</name>
    <dbReference type="NCBI Taxonomy" id="408015"/>
    <lineage>
        <taxon>Bacteria</taxon>
        <taxon>Bacillati</taxon>
        <taxon>Actinomycetota</taxon>
        <taxon>Actinomycetes</taxon>
        <taxon>Kitasatosporales</taxon>
        <taxon>Streptomycetaceae</taxon>
        <taxon>Streptomyces</taxon>
    </lineage>
</organism>
<dbReference type="EMBL" id="CP009922">
    <property type="protein sequence ID" value="AKG43963.1"/>
    <property type="molecule type" value="Genomic_DNA"/>
</dbReference>
<dbReference type="Proteomes" id="UP000034034">
    <property type="component" value="Chromosome"/>
</dbReference>
<dbReference type="KEGG" id="sxi:SXIM_25790"/>
<evidence type="ECO:0000313" key="3">
    <source>
        <dbReference type="Proteomes" id="UP000034034"/>
    </source>
</evidence>
<feature type="transmembrane region" description="Helical" evidence="1">
    <location>
        <begin position="12"/>
        <end position="32"/>
    </location>
</feature>
<dbReference type="HOGENOM" id="CLU_2959111_0_0_11"/>
<reference evidence="2" key="1">
    <citation type="submission" date="2019-08" db="EMBL/GenBank/DDBJ databases">
        <title>Complete genome sequence of a mangrove-derived Streptomyces xiamenensis.</title>
        <authorList>
            <person name="Xu J."/>
        </authorList>
    </citation>
    <scope>NUCLEOTIDE SEQUENCE</scope>
    <source>
        <strain evidence="2">318</strain>
    </source>
</reference>
<evidence type="ECO:0000256" key="1">
    <source>
        <dbReference type="SAM" id="Phobius"/>
    </source>
</evidence>
<dbReference type="PATRIC" id="fig|408015.6.peg.2618"/>
<accession>A0A0F7FVQ6</accession>
<keyword evidence="1" id="KW-1133">Transmembrane helix</keyword>
<evidence type="ECO:0000313" key="2">
    <source>
        <dbReference type="EMBL" id="AKG43963.1"/>
    </source>
</evidence>
<keyword evidence="1" id="KW-0812">Transmembrane</keyword>
<dbReference type="AlphaFoldDB" id="A0A0F7FVQ6"/>